<feature type="region of interest" description="Disordered" evidence="11">
    <location>
        <begin position="1"/>
        <end position="22"/>
    </location>
</feature>
<evidence type="ECO:0000256" key="11">
    <source>
        <dbReference type="SAM" id="MobiDB-lite"/>
    </source>
</evidence>
<keyword evidence="8 10" id="KW-0927">Auxin signaling pathway</keyword>
<dbReference type="InterPro" id="IPR003340">
    <property type="entry name" value="B3_DNA-bd"/>
</dbReference>
<dbReference type="SMART" id="SM01019">
    <property type="entry name" value="B3"/>
    <property type="match status" value="1"/>
</dbReference>
<dbReference type="InterPro" id="IPR010525">
    <property type="entry name" value="ARF_dom"/>
</dbReference>
<evidence type="ECO:0000256" key="7">
    <source>
        <dbReference type="ARBA" id="ARBA00023242"/>
    </source>
</evidence>
<dbReference type="Pfam" id="PF06507">
    <property type="entry name" value="ARF_AD"/>
    <property type="match status" value="1"/>
</dbReference>
<evidence type="ECO:0000256" key="10">
    <source>
        <dbReference type="RuleBase" id="RU004561"/>
    </source>
</evidence>
<keyword evidence="6 10" id="KW-0804">Transcription</keyword>
<dbReference type="PANTHER" id="PTHR31384">
    <property type="entry name" value="AUXIN RESPONSE FACTOR 4-RELATED"/>
    <property type="match status" value="1"/>
</dbReference>
<evidence type="ECO:0000256" key="3">
    <source>
        <dbReference type="ARBA" id="ARBA00022473"/>
    </source>
</evidence>
<keyword evidence="4 10" id="KW-0805">Transcription regulation</keyword>
<dbReference type="EMBL" id="JACGWL010000013">
    <property type="protein sequence ID" value="KAK4389186.1"/>
    <property type="molecule type" value="Genomic_DNA"/>
</dbReference>
<proteinExistence type="inferred from homology"/>
<reference evidence="13" key="2">
    <citation type="journal article" date="2024" name="Plant">
        <title>Genomic evolution and insights into agronomic trait innovations of Sesamum species.</title>
        <authorList>
            <person name="Miao H."/>
            <person name="Wang L."/>
            <person name="Qu L."/>
            <person name="Liu H."/>
            <person name="Sun Y."/>
            <person name="Le M."/>
            <person name="Wang Q."/>
            <person name="Wei S."/>
            <person name="Zheng Y."/>
            <person name="Lin W."/>
            <person name="Duan Y."/>
            <person name="Cao H."/>
            <person name="Xiong S."/>
            <person name="Wang X."/>
            <person name="Wei L."/>
            <person name="Li C."/>
            <person name="Ma Q."/>
            <person name="Ju M."/>
            <person name="Zhao R."/>
            <person name="Li G."/>
            <person name="Mu C."/>
            <person name="Tian Q."/>
            <person name="Mei H."/>
            <person name="Zhang T."/>
            <person name="Gao T."/>
            <person name="Zhang H."/>
        </authorList>
    </citation>
    <scope>NUCLEOTIDE SEQUENCE</scope>
    <source>
        <strain evidence="13">K16</strain>
    </source>
</reference>
<feature type="compositionally biased region" description="Low complexity" evidence="11">
    <location>
        <begin position="1"/>
        <end position="19"/>
    </location>
</feature>
<reference evidence="13" key="1">
    <citation type="submission" date="2020-06" db="EMBL/GenBank/DDBJ databases">
        <authorList>
            <person name="Li T."/>
            <person name="Hu X."/>
            <person name="Zhang T."/>
            <person name="Song X."/>
            <person name="Zhang H."/>
            <person name="Dai N."/>
            <person name="Sheng W."/>
            <person name="Hou X."/>
            <person name="Wei L."/>
        </authorList>
    </citation>
    <scope>NUCLEOTIDE SEQUENCE</scope>
    <source>
        <strain evidence="13">K16</strain>
        <tissue evidence="13">Leaf</tissue>
    </source>
</reference>
<evidence type="ECO:0000313" key="14">
    <source>
        <dbReference type="Proteomes" id="UP001289374"/>
    </source>
</evidence>
<comment type="subcellular location">
    <subcellularLocation>
        <location evidence="1 10">Nucleus</location>
    </subcellularLocation>
</comment>
<comment type="caution">
    <text evidence="13">The sequence shown here is derived from an EMBL/GenBank/DDBJ whole genome shotgun (WGS) entry which is preliminary data.</text>
</comment>
<dbReference type="GO" id="GO:0009734">
    <property type="term" value="P:auxin-activated signaling pathway"/>
    <property type="evidence" value="ECO:0007669"/>
    <property type="project" value="UniProtKB-KW"/>
</dbReference>
<evidence type="ECO:0000256" key="2">
    <source>
        <dbReference type="ARBA" id="ARBA00007853"/>
    </source>
</evidence>
<dbReference type="Proteomes" id="UP001289374">
    <property type="component" value="Unassembled WGS sequence"/>
</dbReference>
<dbReference type="InterPro" id="IPR015300">
    <property type="entry name" value="DNA-bd_pseudobarrel_sf"/>
</dbReference>
<dbReference type="PROSITE" id="PS50863">
    <property type="entry name" value="B3"/>
    <property type="match status" value="1"/>
</dbReference>
<evidence type="ECO:0000256" key="4">
    <source>
        <dbReference type="ARBA" id="ARBA00023015"/>
    </source>
</evidence>
<dbReference type="GO" id="GO:0003677">
    <property type="term" value="F:DNA binding"/>
    <property type="evidence" value="ECO:0007669"/>
    <property type="project" value="UniProtKB-KW"/>
</dbReference>
<dbReference type="FunFam" id="2.40.330.10:FF:000001">
    <property type="entry name" value="Auxin response factor"/>
    <property type="match status" value="1"/>
</dbReference>
<evidence type="ECO:0000256" key="8">
    <source>
        <dbReference type="ARBA" id="ARBA00023294"/>
    </source>
</evidence>
<comment type="similarity">
    <text evidence="2 10">Belongs to the ARF family.</text>
</comment>
<evidence type="ECO:0000256" key="1">
    <source>
        <dbReference type="ARBA" id="ARBA00004123"/>
    </source>
</evidence>
<gene>
    <name evidence="13" type="ORF">Sango_2255600</name>
</gene>
<keyword evidence="7 10" id="KW-0539">Nucleus</keyword>
<comment type="subunit">
    <text evidence="10">Homodimers and heterodimers.</text>
</comment>
<keyword evidence="9" id="KW-0292">Fruit ripening</keyword>
<dbReference type="Gene3D" id="2.30.30.1040">
    <property type="match status" value="1"/>
</dbReference>
<dbReference type="SUPFAM" id="SSF101936">
    <property type="entry name" value="DNA-binding pseudobarrel domain"/>
    <property type="match status" value="1"/>
</dbReference>
<organism evidence="13 14">
    <name type="scientific">Sesamum angolense</name>
    <dbReference type="NCBI Taxonomy" id="2727404"/>
    <lineage>
        <taxon>Eukaryota</taxon>
        <taxon>Viridiplantae</taxon>
        <taxon>Streptophyta</taxon>
        <taxon>Embryophyta</taxon>
        <taxon>Tracheophyta</taxon>
        <taxon>Spermatophyta</taxon>
        <taxon>Magnoliopsida</taxon>
        <taxon>eudicotyledons</taxon>
        <taxon>Gunneridae</taxon>
        <taxon>Pentapetalae</taxon>
        <taxon>asterids</taxon>
        <taxon>lamiids</taxon>
        <taxon>Lamiales</taxon>
        <taxon>Pedaliaceae</taxon>
        <taxon>Sesamum</taxon>
    </lineage>
</organism>
<evidence type="ECO:0000256" key="5">
    <source>
        <dbReference type="ARBA" id="ARBA00023125"/>
    </source>
</evidence>
<evidence type="ECO:0000256" key="6">
    <source>
        <dbReference type="ARBA" id="ARBA00023163"/>
    </source>
</evidence>
<dbReference type="Gene3D" id="2.40.330.10">
    <property type="entry name" value="DNA-binding pseudobarrel domain"/>
    <property type="match status" value="1"/>
</dbReference>
<keyword evidence="3" id="KW-0217">Developmental protein</keyword>
<evidence type="ECO:0000313" key="13">
    <source>
        <dbReference type="EMBL" id="KAK4389186.1"/>
    </source>
</evidence>
<dbReference type="Pfam" id="PF02362">
    <property type="entry name" value="B3"/>
    <property type="match status" value="1"/>
</dbReference>
<dbReference type="CDD" id="cd10017">
    <property type="entry name" value="B3_DNA"/>
    <property type="match status" value="1"/>
</dbReference>
<dbReference type="PANTHER" id="PTHR31384:SF1">
    <property type="entry name" value="AUXIN RESPONSE FACTOR 9"/>
    <property type="match status" value="1"/>
</dbReference>
<dbReference type="GO" id="GO:0006355">
    <property type="term" value="P:regulation of DNA-templated transcription"/>
    <property type="evidence" value="ECO:0007669"/>
    <property type="project" value="InterPro"/>
</dbReference>
<accession>A0AAE1W9D6</accession>
<evidence type="ECO:0000256" key="9">
    <source>
        <dbReference type="ARBA" id="ARBA00033478"/>
    </source>
</evidence>
<feature type="domain" description="TF-B3" evidence="12">
    <location>
        <begin position="159"/>
        <end position="261"/>
    </location>
</feature>
<evidence type="ECO:0000259" key="12">
    <source>
        <dbReference type="PROSITE" id="PS50863"/>
    </source>
</evidence>
<comment type="function">
    <text evidence="10">Auxin response factors (ARFs) are transcriptional factors that bind specifically to the DNA sequence 5'-TGTCTC-3' found in the auxin-responsive promoter elements (AuxREs).</text>
</comment>
<keyword evidence="14" id="KW-1185">Reference proteome</keyword>
<protein>
    <recommendedName>
        <fullName evidence="10">Auxin response factor</fullName>
    </recommendedName>
</protein>
<name>A0AAE1W9D6_9LAMI</name>
<dbReference type="FunFam" id="2.30.30.1040:FF:000001">
    <property type="entry name" value="Auxin response factor"/>
    <property type="match status" value="1"/>
</dbReference>
<dbReference type="AlphaFoldDB" id="A0AAE1W9D6"/>
<dbReference type="GO" id="GO:0009835">
    <property type="term" value="P:fruit ripening"/>
    <property type="evidence" value="ECO:0007669"/>
    <property type="project" value="UniProtKB-KW"/>
</dbReference>
<dbReference type="GO" id="GO:0005634">
    <property type="term" value="C:nucleus"/>
    <property type="evidence" value="ECO:0007669"/>
    <property type="project" value="UniProtKB-SubCell"/>
</dbReference>
<dbReference type="InterPro" id="IPR044835">
    <property type="entry name" value="ARF_plant"/>
</dbReference>
<keyword evidence="5 10" id="KW-0238">DNA-binding</keyword>
<sequence>MANRGSFSQPQQFSSFSSEGSGGKDALYGELWKACAGPLVDVPKKGERVYYFPQGHMEQLEASTNQELNQSIQMFNLPPKILCRVLNILLLVFSPFRLFFFSFEIAYVVWLVKLPAISAEQDTDEVYAQITLMPEADQTEPRSLDSNPDEPPRPAVHSFCKVLTASDTSTHGGFSVLRRHANECLPPLDMTQQTPTQELIAKDLHGTEWHFKHIFRGQPRRHLLTTGWSTFVTSKRLVAGDSFVFLRGENGELRVGVRRHARQQSSMPSSVISSQSMHLGVLATASHAVVTNTMFVVYYKPRTSQFIIGLNKYLEAMDSEFGIGMRFKMRFEGRILPSGGTIVGVEDISPHWKESKWRSLKVQWDEPASIPRPERVSPWEIEPFVASVPTALVQPPMMKHHKRPRSHVEMPVPETLTSTASPAWNRTHESHQINRGFEGQRSYHMANTHTKQDVGVALMKTPAMMLQALV</sequence>